<dbReference type="GO" id="GO:0006235">
    <property type="term" value="P:dTTP biosynthetic process"/>
    <property type="evidence" value="ECO:0007669"/>
    <property type="project" value="TreeGrafter"/>
</dbReference>
<comment type="caution">
    <text evidence="11">The sequence shown here is derived from an EMBL/GenBank/DDBJ whole genome shotgun (WGS) entry which is preliminary data.</text>
</comment>
<proteinExistence type="inferred from homology"/>
<dbReference type="GO" id="GO:0005739">
    <property type="term" value="C:mitochondrion"/>
    <property type="evidence" value="ECO:0007669"/>
    <property type="project" value="TreeGrafter"/>
</dbReference>
<keyword evidence="6" id="KW-0545">Nucleotide biosynthesis</keyword>
<dbReference type="Proteomes" id="UP000762676">
    <property type="component" value="Unassembled WGS sequence"/>
</dbReference>
<dbReference type="FunFam" id="3.40.50.300:FF:000679">
    <property type="entry name" value="Thymidylate kinase"/>
    <property type="match status" value="1"/>
</dbReference>
<dbReference type="PANTHER" id="PTHR10344:SF1">
    <property type="entry name" value="THYMIDYLATE KINASE"/>
    <property type="match status" value="1"/>
</dbReference>
<protein>
    <recommendedName>
        <fullName evidence="4">Thymidylate kinase</fullName>
        <ecNumber evidence="3">2.7.4.9</ecNumber>
    </recommendedName>
</protein>
<dbReference type="PANTHER" id="PTHR10344">
    <property type="entry name" value="THYMIDYLATE KINASE"/>
    <property type="match status" value="1"/>
</dbReference>
<sequence>MANQTILFRPANNLIFSLKQSVSKYSTMSANRGKLIVFEGCDRSGKSTQCAKLIERLRKEGHKAELLKFPDRTTSIGLMINNYLANNVDQRDEVIHLLFSANRWEGMQKMTNLLLGGTHLVVDRYAYSGIAYSAAKGMDLQWCRQPDIGLTKPDKVIYMTLNRDKASERADFGGERYEKKEFQAKVEKIFEQLQDPTYWQVVNGEGTIEDVHENVFNVVSPVVSSDCGPLKKLWTEGTISDSTKPDAV</sequence>
<evidence type="ECO:0000256" key="1">
    <source>
        <dbReference type="ARBA" id="ARBA00004992"/>
    </source>
</evidence>
<dbReference type="EC" id="2.7.4.9" evidence="3"/>
<dbReference type="AlphaFoldDB" id="A0AAV4HD91"/>
<comment type="similarity">
    <text evidence="2">Belongs to the thymidylate kinase family.</text>
</comment>
<dbReference type="GO" id="GO:0005524">
    <property type="term" value="F:ATP binding"/>
    <property type="evidence" value="ECO:0007669"/>
    <property type="project" value="UniProtKB-KW"/>
</dbReference>
<dbReference type="GO" id="GO:0006233">
    <property type="term" value="P:dTDP biosynthetic process"/>
    <property type="evidence" value="ECO:0007669"/>
    <property type="project" value="InterPro"/>
</dbReference>
<evidence type="ECO:0000256" key="7">
    <source>
        <dbReference type="ARBA" id="ARBA00022741"/>
    </source>
</evidence>
<keyword evidence="7" id="KW-0547">Nucleotide-binding</keyword>
<dbReference type="InterPro" id="IPR039430">
    <property type="entry name" value="Thymidylate_kin-like_dom"/>
</dbReference>
<dbReference type="NCBIfam" id="TIGR00041">
    <property type="entry name" value="DTMP_kinase"/>
    <property type="match status" value="1"/>
</dbReference>
<evidence type="ECO:0000256" key="8">
    <source>
        <dbReference type="ARBA" id="ARBA00022777"/>
    </source>
</evidence>
<dbReference type="InterPro" id="IPR027417">
    <property type="entry name" value="P-loop_NTPase"/>
</dbReference>
<dbReference type="GO" id="GO:0006227">
    <property type="term" value="P:dUDP biosynthetic process"/>
    <property type="evidence" value="ECO:0007669"/>
    <property type="project" value="TreeGrafter"/>
</dbReference>
<gene>
    <name evidence="11" type="ORF">ElyMa_006273100</name>
</gene>
<evidence type="ECO:0000256" key="4">
    <source>
        <dbReference type="ARBA" id="ARBA00017144"/>
    </source>
</evidence>
<keyword evidence="9" id="KW-0067">ATP-binding</keyword>
<evidence type="ECO:0000256" key="6">
    <source>
        <dbReference type="ARBA" id="ARBA00022727"/>
    </source>
</evidence>
<dbReference type="GO" id="GO:0005829">
    <property type="term" value="C:cytosol"/>
    <property type="evidence" value="ECO:0007669"/>
    <property type="project" value="TreeGrafter"/>
</dbReference>
<dbReference type="PROSITE" id="PS01331">
    <property type="entry name" value="THYMIDYLATE_KINASE"/>
    <property type="match status" value="1"/>
</dbReference>
<dbReference type="HAMAP" id="MF_00165">
    <property type="entry name" value="Thymidylate_kinase"/>
    <property type="match status" value="1"/>
</dbReference>
<accession>A0AAV4HD91</accession>
<keyword evidence="12" id="KW-1185">Reference proteome</keyword>
<evidence type="ECO:0000313" key="11">
    <source>
        <dbReference type="EMBL" id="GFR95417.1"/>
    </source>
</evidence>
<dbReference type="InterPro" id="IPR018094">
    <property type="entry name" value="Thymidylate_kinase"/>
</dbReference>
<keyword evidence="5" id="KW-0808">Transferase</keyword>
<evidence type="ECO:0000256" key="9">
    <source>
        <dbReference type="ARBA" id="ARBA00022840"/>
    </source>
</evidence>
<evidence type="ECO:0000313" key="12">
    <source>
        <dbReference type="Proteomes" id="UP000762676"/>
    </source>
</evidence>
<dbReference type="GO" id="GO:0004798">
    <property type="term" value="F:dTMP kinase activity"/>
    <property type="evidence" value="ECO:0007669"/>
    <property type="project" value="UniProtKB-EC"/>
</dbReference>
<dbReference type="EMBL" id="BMAT01012605">
    <property type="protein sequence ID" value="GFR95417.1"/>
    <property type="molecule type" value="Genomic_DNA"/>
</dbReference>
<feature type="domain" description="Thymidylate kinase-like" evidence="10">
    <location>
        <begin position="38"/>
        <end position="214"/>
    </location>
</feature>
<dbReference type="InterPro" id="IPR018095">
    <property type="entry name" value="Thymidylate_kin_CS"/>
</dbReference>
<evidence type="ECO:0000256" key="5">
    <source>
        <dbReference type="ARBA" id="ARBA00022679"/>
    </source>
</evidence>
<keyword evidence="8 11" id="KW-0418">Kinase</keyword>
<organism evidence="11 12">
    <name type="scientific">Elysia marginata</name>
    <dbReference type="NCBI Taxonomy" id="1093978"/>
    <lineage>
        <taxon>Eukaryota</taxon>
        <taxon>Metazoa</taxon>
        <taxon>Spiralia</taxon>
        <taxon>Lophotrochozoa</taxon>
        <taxon>Mollusca</taxon>
        <taxon>Gastropoda</taxon>
        <taxon>Heterobranchia</taxon>
        <taxon>Euthyneura</taxon>
        <taxon>Panpulmonata</taxon>
        <taxon>Sacoglossa</taxon>
        <taxon>Placobranchoidea</taxon>
        <taxon>Plakobranchidae</taxon>
        <taxon>Elysia</taxon>
    </lineage>
</organism>
<evidence type="ECO:0000259" key="10">
    <source>
        <dbReference type="Pfam" id="PF02223"/>
    </source>
</evidence>
<evidence type="ECO:0000256" key="2">
    <source>
        <dbReference type="ARBA" id="ARBA00009776"/>
    </source>
</evidence>
<comment type="pathway">
    <text evidence="1">Pyrimidine metabolism; dTTP biosynthesis.</text>
</comment>
<dbReference type="GO" id="GO:0004550">
    <property type="term" value="F:nucleoside diphosphate kinase activity"/>
    <property type="evidence" value="ECO:0007669"/>
    <property type="project" value="TreeGrafter"/>
</dbReference>
<reference evidence="11 12" key="1">
    <citation type="journal article" date="2021" name="Elife">
        <title>Chloroplast acquisition without the gene transfer in kleptoplastic sea slugs, Plakobranchus ocellatus.</title>
        <authorList>
            <person name="Maeda T."/>
            <person name="Takahashi S."/>
            <person name="Yoshida T."/>
            <person name="Shimamura S."/>
            <person name="Takaki Y."/>
            <person name="Nagai Y."/>
            <person name="Toyoda A."/>
            <person name="Suzuki Y."/>
            <person name="Arimoto A."/>
            <person name="Ishii H."/>
            <person name="Satoh N."/>
            <person name="Nishiyama T."/>
            <person name="Hasebe M."/>
            <person name="Maruyama T."/>
            <person name="Minagawa J."/>
            <person name="Obokata J."/>
            <person name="Shigenobu S."/>
        </authorList>
    </citation>
    <scope>NUCLEOTIDE SEQUENCE [LARGE SCALE GENOMIC DNA]</scope>
</reference>
<dbReference type="Gene3D" id="3.40.50.300">
    <property type="entry name" value="P-loop containing nucleotide triphosphate hydrolases"/>
    <property type="match status" value="1"/>
</dbReference>
<dbReference type="Pfam" id="PF02223">
    <property type="entry name" value="Thymidylate_kin"/>
    <property type="match status" value="1"/>
</dbReference>
<dbReference type="SUPFAM" id="SSF52540">
    <property type="entry name" value="P-loop containing nucleoside triphosphate hydrolases"/>
    <property type="match status" value="1"/>
</dbReference>
<dbReference type="CDD" id="cd01672">
    <property type="entry name" value="TMPK"/>
    <property type="match status" value="1"/>
</dbReference>
<evidence type="ECO:0000256" key="3">
    <source>
        <dbReference type="ARBA" id="ARBA00012980"/>
    </source>
</evidence>
<dbReference type="GO" id="GO:0005634">
    <property type="term" value="C:nucleus"/>
    <property type="evidence" value="ECO:0007669"/>
    <property type="project" value="TreeGrafter"/>
</dbReference>
<name>A0AAV4HD91_9GAST</name>